<comment type="caution">
    <text evidence="6">Lacks conserved residue(s) required for the propagation of feature annotation.</text>
</comment>
<dbReference type="GO" id="GO:0006952">
    <property type="term" value="P:defense response"/>
    <property type="evidence" value="ECO:0007669"/>
    <property type="project" value="UniProtKB-KW"/>
</dbReference>
<feature type="active site" description="Proton acceptor" evidence="6">
    <location>
        <position position="209"/>
    </location>
</feature>
<keyword evidence="4 6" id="KW-0442">Lipid degradation</keyword>
<accession>A0A5J5ARQ2</accession>
<evidence type="ECO:0000313" key="10">
    <source>
        <dbReference type="Proteomes" id="UP000325577"/>
    </source>
</evidence>
<organism evidence="9 10">
    <name type="scientific">Nyssa sinensis</name>
    <dbReference type="NCBI Taxonomy" id="561372"/>
    <lineage>
        <taxon>Eukaryota</taxon>
        <taxon>Viridiplantae</taxon>
        <taxon>Streptophyta</taxon>
        <taxon>Embryophyta</taxon>
        <taxon>Tracheophyta</taxon>
        <taxon>Spermatophyta</taxon>
        <taxon>Magnoliopsida</taxon>
        <taxon>eudicotyledons</taxon>
        <taxon>Gunneridae</taxon>
        <taxon>Pentapetalae</taxon>
        <taxon>asterids</taxon>
        <taxon>Cornales</taxon>
        <taxon>Nyssaceae</taxon>
        <taxon>Nyssa</taxon>
    </lineage>
</organism>
<sequence length="383" mass="42487">MGRVLASTEANKITILTIDGTGIRALIPSVILSFLEFQLQELDGKEARIADYFDVIGGTSTGGLVAAMLTTPGQNNRPLFAAKDIITFFIENCPKIFPPLRGPLISARMIIKDLFGPRYNGKYFHNLLQSKFGETRISQTLTNLVIHTFDVKLLHPVVFSTNEGKIDISKDAMVSDICIGTRATPTYLPPHYFQTHDAQGNPRSFNLIDGAVATNNPALLAVTQVIKKLSKENPEGFPAKPSYYGKFLVISLGTGTMKRDKKYSASKAAKWGVLKWLRHNGKSPVVDSFTQASARMVDIHLSTLLHALGSQHNYLRIQEKELKGNATSMDISTRKNMGNLVRIGMQLLQKPLEHGETVAEALMRYAKILSEERRSRLQKLMCN</sequence>
<evidence type="ECO:0000259" key="8">
    <source>
        <dbReference type="PROSITE" id="PS51635"/>
    </source>
</evidence>
<dbReference type="CDD" id="cd07214">
    <property type="entry name" value="Pat17_isozyme_like"/>
    <property type="match status" value="1"/>
</dbReference>
<dbReference type="OrthoDB" id="1658288at2759"/>
<name>A0A5J5ARQ2_9ASTE</name>
<comment type="domain">
    <text evidence="7">The nitrogen atoms of the two glycine residues in the GGXR motif define the oxyanion hole, and stabilize the oxyanion that forms during the nucleophilic attack by the catalytic serine during substrate cleavage.</text>
</comment>
<feature type="domain" description="PNPLA" evidence="8">
    <location>
        <begin position="16"/>
        <end position="222"/>
    </location>
</feature>
<keyword evidence="5 6" id="KW-0443">Lipid metabolism</keyword>
<dbReference type="GO" id="GO:0047372">
    <property type="term" value="F:monoacylglycerol lipase activity"/>
    <property type="evidence" value="ECO:0007669"/>
    <property type="project" value="TreeGrafter"/>
</dbReference>
<dbReference type="SUPFAM" id="SSF52151">
    <property type="entry name" value="FabD/lysophospholipase-like"/>
    <property type="match status" value="1"/>
</dbReference>
<dbReference type="AlphaFoldDB" id="A0A5J5ARQ2"/>
<evidence type="ECO:0000313" key="9">
    <source>
        <dbReference type="EMBL" id="KAA8531711.1"/>
    </source>
</evidence>
<evidence type="ECO:0000256" key="6">
    <source>
        <dbReference type="PROSITE-ProRule" id="PRU01161"/>
    </source>
</evidence>
<keyword evidence="10" id="KW-1185">Reference proteome</keyword>
<comment type="similarity">
    <text evidence="1 7">Belongs to the patatin family.</text>
</comment>
<evidence type="ECO:0000256" key="3">
    <source>
        <dbReference type="ARBA" id="ARBA00022821"/>
    </source>
</evidence>
<evidence type="ECO:0000256" key="1">
    <source>
        <dbReference type="ARBA" id="ARBA00010240"/>
    </source>
</evidence>
<dbReference type="Pfam" id="PF01734">
    <property type="entry name" value="Patatin"/>
    <property type="match status" value="1"/>
</dbReference>
<dbReference type="InterPro" id="IPR016035">
    <property type="entry name" value="Acyl_Trfase/lysoPLipase"/>
</dbReference>
<dbReference type="GO" id="GO:0016042">
    <property type="term" value="P:lipid catabolic process"/>
    <property type="evidence" value="ECO:0007669"/>
    <property type="project" value="UniProtKB-UniRule"/>
</dbReference>
<feature type="short sequence motif" description="DGA/G" evidence="6">
    <location>
        <begin position="209"/>
        <end position="211"/>
    </location>
</feature>
<dbReference type="FunFam" id="3.40.1090.10:FF:000005">
    <property type="entry name" value="Patatin"/>
    <property type="match status" value="1"/>
</dbReference>
<dbReference type="EC" id="3.1.1.-" evidence="7"/>
<protein>
    <recommendedName>
        <fullName evidence="7">Patatin</fullName>
        <ecNumber evidence="7">3.1.1.-</ecNumber>
    </recommendedName>
</protein>
<evidence type="ECO:0000256" key="7">
    <source>
        <dbReference type="RuleBase" id="RU361262"/>
    </source>
</evidence>
<feature type="short sequence motif" description="GXSXG" evidence="6">
    <location>
        <begin position="58"/>
        <end position="62"/>
    </location>
</feature>
<gene>
    <name evidence="9" type="ORF">F0562_006572</name>
</gene>
<dbReference type="EMBL" id="CM018043">
    <property type="protein sequence ID" value="KAA8531711.1"/>
    <property type="molecule type" value="Genomic_DNA"/>
</dbReference>
<dbReference type="InterPro" id="IPR002641">
    <property type="entry name" value="PNPLA_dom"/>
</dbReference>
<dbReference type="PROSITE" id="PS51635">
    <property type="entry name" value="PNPLA"/>
    <property type="match status" value="1"/>
</dbReference>
<dbReference type="PANTHER" id="PTHR32176:SF92">
    <property type="entry name" value="XYLOSE ISOMERASE"/>
    <property type="match status" value="1"/>
</dbReference>
<evidence type="ECO:0000256" key="5">
    <source>
        <dbReference type="ARBA" id="ARBA00023098"/>
    </source>
</evidence>
<keyword evidence="2 6" id="KW-0378">Hydrolase</keyword>
<dbReference type="GO" id="GO:0004620">
    <property type="term" value="F:phospholipase activity"/>
    <property type="evidence" value="ECO:0007669"/>
    <property type="project" value="TreeGrafter"/>
</dbReference>
<dbReference type="PANTHER" id="PTHR32176">
    <property type="entry name" value="XYLOSE ISOMERASE"/>
    <property type="match status" value="1"/>
</dbReference>
<proteinExistence type="inferred from homology"/>
<dbReference type="Gene3D" id="3.40.1090.10">
    <property type="entry name" value="Cytosolic phospholipase A2 catalytic domain"/>
    <property type="match status" value="1"/>
</dbReference>
<keyword evidence="3" id="KW-0611">Plant defense</keyword>
<dbReference type="Proteomes" id="UP000325577">
    <property type="component" value="Linkage Group LG2"/>
</dbReference>
<feature type="active site" description="Nucleophile" evidence="6">
    <location>
        <position position="60"/>
    </location>
</feature>
<evidence type="ECO:0000256" key="4">
    <source>
        <dbReference type="ARBA" id="ARBA00022963"/>
    </source>
</evidence>
<comment type="function">
    <text evidence="7">Lipolytic acyl hydrolase (LAH).</text>
</comment>
<evidence type="ECO:0000256" key="2">
    <source>
        <dbReference type="ARBA" id="ARBA00022801"/>
    </source>
</evidence>
<reference evidence="9 10" key="1">
    <citation type="submission" date="2019-09" db="EMBL/GenBank/DDBJ databases">
        <title>A chromosome-level genome assembly of the Chinese tupelo Nyssa sinensis.</title>
        <authorList>
            <person name="Yang X."/>
            <person name="Kang M."/>
            <person name="Yang Y."/>
            <person name="Xiong H."/>
            <person name="Wang M."/>
            <person name="Zhang Z."/>
            <person name="Wang Z."/>
            <person name="Wu H."/>
            <person name="Ma T."/>
            <person name="Liu J."/>
            <person name="Xi Z."/>
        </authorList>
    </citation>
    <scope>NUCLEOTIDE SEQUENCE [LARGE SCALE GENOMIC DNA]</scope>
    <source>
        <strain evidence="9">J267</strain>
        <tissue evidence="9">Leaf</tissue>
    </source>
</reference>